<dbReference type="RefSeq" id="WP_141842558.1">
    <property type="nucleotide sequence ID" value="NZ_VFPM01000001.1"/>
</dbReference>
<evidence type="ECO:0000313" key="2">
    <source>
        <dbReference type="EMBL" id="TQM64994.1"/>
    </source>
</evidence>
<dbReference type="Proteomes" id="UP000316747">
    <property type="component" value="Unassembled WGS sequence"/>
</dbReference>
<accession>A0A543I322</accession>
<dbReference type="EMBL" id="VFPM01000001">
    <property type="protein sequence ID" value="TQM64994.1"/>
    <property type="molecule type" value="Genomic_DNA"/>
</dbReference>
<feature type="compositionally biased region" description="Low complexity" evidence="1">
    <location>
        <begin position="91"/>
        <end position="104"/>
    </location>
</feature>
<keyword evidence="3" id="KW-1185">Reference proteome</keyword>
<proteinExistence type="predicted"/>
<feature type="region of interest" description="Disordered" evidence="1">
    <location>
        <begin position="91"/>
        <end position="125"/>
    </location>
</feature>
<protein>
    <submittedName>
        <fullName evidence="2">Uncharacterized protein</fullName>
    </submittedName>
</protein>
<dbReference type="AlphaFoldDB" id="A0A543I322"/>
<feature type="compositionally biased region" description="Pro residues" evidence="1">
    <location>
        <begin position="236"/>
        <end position="247"/>
    </location>
</feature>
<reference evidence="2 3" key="1">
    <citation type="submission" date="2019-06" db="EMBL/GenBank/DDBJ databases">
        <title>Genome sequencing of plant associated microbes to promote plant fitness in Sorghum bicolor and Oryza sativa.</title>
        <authorList>
            <person name="Coleman-Derr D."/>
        </authorList>
    </citation>
    <scope>NUCLEOTIDE SEQUENCE [LARGE SCALE GENOMIC DNA]</scope>
    <source>
        <strain evidence="2 3">KV-663</strain>
    </source>
</reference>
<comment type="caution">
    <text evidence="2">The sequence shown here is derived from an EMBL/GenBank/DDBJ whole genome shotgun (WGS) entry which is preliminary data.</text>
</comment>
<name>A0A543I322_9MICO</name>
<organism evidence="2 3">
    <name type="scientific">Humibacillus xanthopallidus</name>
    <dbReference type="NCBI Taxonomy" id="412689"/>
    <lineage>
        <taxon>Bacteria</taxon>
        <taxon>Bacillati</taxon>
        <taxon>Actinomycetota</taxon>
        <taxon>Actinomycetes</taxon>
        <taxon>Micrococcales</taxon>
        <taxon>Intrasporangiaceae</taxon>
        <taxon>Humibacillus</taxon>
    </lineage>
</organism>
<feature type="compositionally biased region" description="Low complexity" evidence="1">
    <location>
        <begin position="226"/>
        <end position="235"/>
    </location>
</feature>
<sequence length="247" mass="23816">MSADPIDDPALTPLLRALTAPADERELHGLDGAIRSFRAAQVTSPPHSSRRASMIFTLAGAKLGATLAALAVGVGGVATVAYVTASAPAATPDAHSSAAASPTSVGADDAAHAQGATGTPSGTATATAVGPVASGAAAHGLCTAWSHVADKGKAAQAPAFVNLAAAAGGADKVDAWCAALPPVGDSAGKPADHPTGKPTSVPTGKPTTVPTGKPATVPPTVPSQKPTTTPTGKPATVPPTTHPTGRP</sequence>
<feature type="compositionally biased region" description="Low complexity" evidence="1">
    <location>
        <begin position="196"/>
        <end position="215"/>
    </location>
</feature>
<feature type="region of interest" description="Disordered" evidence="1">
    <location>
        <begin position="185"/>
        <end position="247"/>
    </location>
</feature>
<evidence type="ECO:0000313" key="3">
    <source>
        <dbReference type="Proteomes" id="UP000316747"/>
    </source>
</evidence>
<dbReference type="OrthoDB" id="4955445at2"/>
<gene>
    <name evidence="2" type="ORF">FBY41_1376</name>
</gene>
<evidence type="ECO:0000256" key="1">
    <source>
        <dbReference type="SAM" id="MobiDB-lite"/>
    </source>
</evidence>
<feature type="compositionally biased region" description="Low complexity" evidence="1">
    <location>
        <begin position="115"/>
        <end position="125"/>
    </location>
</feature>